<dbReference type="CDD" id="cd00570">
    <property type="entry name" value="GST_N_family"/>
    <property type="match status" value="1"/>
</dbReference>
<dbReference type="InterPro" id="IPR036282">
    <property type="entry name" value="Glutathione-S-Trfase_C_sf"/>
</dbReference>
<dbReference type="Gene3D" id="1.20.1050.10">
    <property type="match status" value="1"/>
</dbReference>
<dbReference type="SUPFAM" id="SSF47616">
    <property type="entry name" value="GST C-terminal domain-like"/>
    <property type="match status" value="1"/>
</dbReference>
<dbReference type="GO" id="GO:0000266">
    <property type="term" value="P:mitochondrial fission"/>
    <property type="evidence" value="ECO:0007669"/>
    <property type="project" value="TreeGrafter"/>
</dbReference>
<reference evidence="5" key="1">
    <citation type="submission" date="2022-08" db="UniProtKB">
        <authorList>
            <consortium name="EnsemblMetazoa"/>
        </authorList>
    </citation>
    <scope>IDENTIFICATION</scope>
    <source>
        <strain evidence="5">05x7-T-G4-1.051#20</strain>
    </source>
</reference>
<dbReference type="OrthoDB" id="249703at2759"/>
<dbReference type="PANTHER" id="PTHR44188:SF1">
    <property type="entry name" value="GDAP1, ISOFORM A"/>
    <property type="match status" value="1"/>
</dbReference>
<feature type="domain" description="GST C-terminal" evidence="4">
    <location>
        <begin position="146"/>
        <end position="290"/>
    </location>
</feature>
<dbReference type="Proteomes" id="UP000005408">
    <property type="component" value="Unassembled WGS sequence"/>
</dbReference>
<evidence type="ECO:0008006" key="7">
    <source>
        <dbReference type="Google" id="ProtNLM"/>
    </source>
</evidence>
<feature type="transmembrane region" description="Helical" evidence="2">
    <location>
        <begin position="290"/>
        <end position="308"/>
    </location>
</feature>
<keyword evidence="2" id="KW-1133">Transmembrane helix</keyword>
<dbReference type="PROSITE" id="PS50404">
    <property type="entry name" value="GST_NTER"/>
    <property type="match status" value="1"/>
</dbReference>
<comment type="similarity">
    <text evidence="1">Belongs to the GST superfamily.</text>
</comment>
<dbReference type="SUPFAM" id="SSF52833">
    <property type="entry name" value="Thioredoxin-like"/>
    <property type="match status" value="1"/>
</dbReference>
<dbReference type="OMA" id="LHCEEYD"/>
<dbReference type="AlphaFoldDB" id="A0A8W8JW18"/>
<dbReference type="GO" id="GO:0005741">
    <property type="term" value="C:mitochondrial outer membrane"/>
    <property type="evidence" value="ECO:0007669"/>
    <property type="project" value="TreeGrafter"/>
</dbReference>
<dbReference type="SFLD" id="SFLDS00019">
    <property type="entry name" value="Glutathione_Transferase_(cytos"/>
    <property type="match status" value="1"/>
</dbReference>
<dbReference type="Pfam" id="PF13417">
    <property type="entry name" value="GST_N_3"/>
    <property type="match status" value="1"/>
</dbReference>
<dbReference type="PROSITE" id="PS50405">
    <property type="entry name" value="GST_CTER"/>
    <property type="match status" value="1"/>
</dbReference>
<evidence type="ECO:0000313" key="5">
    <source>
        <dbReference type="EnsemblMetazoa" id="G20752.1:cds"/>
    </source>
</evidence>
<evidence type="ECO:0000259" key="4">
    <source>
        <dbReference type="PROSITE" id="PS50405"/>
    </source>
</evidence>
<dbReference type="PANTHER" id="PTHR44188">
    <property type="entry name" value="GDAP1, ISOFORM A"/>
    <property type="match status" value="1"/>
</dbReference>
<dbReference type="Gene3D" id="3.40.30.10">
    <property type="entry name" value="Glutaredoxin"/>
    <property type="match status" value="1"/>
</dbReference>
<evidence type="ECO:0000313" key="6">
    <source>
        <dbReference type="Proteomes" id="UP000005408"/>
    </source>
</evidence>
<dbReference type="InterPro" id="IPR040079">
    <property type="entry name" value="Glutathione_S-Trfase"/>
</dbReference>
<dbReference type="GO" id="GO:0008053">
    <property type="term" value="P:mitochondrial fusion"/>
    <property type="evidence" value="ECO:0007669"/>
    <property type="project" value="TreeGrafter"/>
</dbReference>
<sequence length="311" mass="35033">MSDLTLYYFPASYYSQRALLALYEKNAKFKHKVVFIHSGDQNDPTYMRMNPAGQVPVLTDGKKVITESDAVIRYVDENVHTGSTLIPDESSPVGKEVARLWKLINAVKVEIVTFGVVNFQDLSKSGLHPMAQGMKGFLGKRSDEIKKNLTALADKYPDLRDAYNVKIESAFNFQQNYQNRELVVQILNDLEKTFDEMERTLKKVTEEQGVSDPWLVGPRFTAADIALTTLLDRISFLGLAERYFTPEIRPLLYSYFKRLGTRKSVQQVRAGIAGIPRLFILRKLKKSSPFVVGALAVGIAAAVAYNIVNKK</sequence>
<evidence type="ECO:0000256" key="1">
    <source>
        <dbReference type="ARBA" id="ARBA00007409"/>
    </source>
</evidence>
<dbReference type="InterPro" id="IPR004046">
    <property type="entry name" value="GST_C"/>
</dbReference>
<accession>A0A8W8JW18</accession>
<keyword evidence="2" id="KW-0472">Membrane</keyword>
<dbReference type="EnsemblMetazoa" id="G20752.1">
    <property type="protein sequence ID" value="G20752.1:cds"/>
    <property type="gene ID" value="G20752"/>
</dbReference>
<proteinExistence type="inferred from homology"/>
<dbReference type="Pfam" id="PF00043">
    <property type="entry name" value="GST_C"/>
    <property type="match status" value="1"/>
</dbReference>
<evidence type="ECO:0000259" key="3">
    <source>
        <dbReference type="PROSITE" id="PS50404"/>
    </source>
</evidence>
<dbReference type="InterPro" id="IPR004045">
    <property type="entry name" value="Glutathione_S-Trfase_N"/>
</dbReference>
<dbReference type="InterPro" id="IPR010987">
    <property type="entry name" value="Glutathione-S-Trfase_C-like"/>
</dbReference>
<dbReference type="InterPro" id="IPR036249">
    <property type="entry name" value="Thioredoxin-like_sf"/>
</dbReference>
<organism evidence="5 6">
    <name type="scientific">Magallana gigas</name>
    <name type="common">Pacific oyster</name>
    <name type="synonym">Crassostrea gigas</name>
    <dbReference type="NCBI Taxonomy" id="29159"/>
    <lineage>
        <taxon>Eukaryota</taxon>
        <taxon>Metazoa</taxon>
        <taxon>Spiralia</taxon>
        <taxon>Lophotrochozoa</taxon>
        <taxon>Mollusca</taxon>
        <taxon>Bivalvia</taxon>
        <taxon>Autobranchia</taxon>
        <taxon>Pteriomorphia</taxon>
        <taxon>Ostreida</taxon>
        <taxon>Ostreoidea</taxon>
        <taxon>Ostreidae</taxon>
        <taxon>Magallana</taxon>
    </lineage>
</organism>
<name>A0A8W8JW18_MAGGI</name>
<keyword evidence="2" id="KW-0812">Transmembrane</keyword>
<dbReference type="GO" id="GO:0006626">
    <property type="term" value="P:protein targeting to mitochondrion"/>
    <property type="evidence" value="ECO:0007669"/>
    <property type="project" value="TreeGrafter"/>
</dbReference>
<dbReference type="SFLD" id="SFLDG00358">
    <property type="entry name" value="Main_(cytGST)"/>
    <property type="match status" value="1"/>
</dbReference>
<feature type="domain" description="GST N-terminal" evidence="3">
    <location>
        <begin position="2"/>
        <end position="83"/>
    </location>
</feature>
<protein>
    <recommendedName>
        <fullName evidence="7">Ganglioside-induced differentiation-associated protein 1</fullName>
    </recommendedName>
</protein>
<evidence type="ECO:0000256" key="2">
    <source>
        <dbReference type="SAM" id="Phobius"/>
    </source>
</evidence>
<keyword evidence="6" id="KW-1185">Reference proteome</keyword>